<name>Q5N9V5_ORYSJ</name>
<dbReference type="EMBL" id="AP003231">
    <property type="protein sequence ID" value="BAD81700.1"/>
    <property type="molecule type" value="Genomic_DNA"/>
</dbReference>
<dbReference type="Proteomes" id="UP000817658">
    <property type="component" value="Chromosome 1"/>
</dbReference>
<sequence>MGAVRCGGCPPPPAPHLAASIEIRAGRRLSSRCRSTSVRIGSSHMSPNVLGRVGQWLSA</sequence>
<proteinExistence type="predicted"/>
<evidence type="ECO:0000313" key="1">
    <source>
        <dbReference type="EMBL" id="BAD81700.1"/>
    </source>
</evidence>
<gene>
    <name evidence="1" type="ORF">P0031D11.29</name>
</gene>
<reference evidence="1" key="1">
    <citation type="journal article" date="2002" name="Nature">
        <title>The genome sequence and structure of rice chromosome 1.</title>
        <authorList>
            <person name="Sasaki T."/>
            <person name="Matsumoto T."/>
            <person name="Yamamoto K."/>
            <person name="Sakata K."/>
            <person name="Baba T."/>
            <person name="Katayose Y."/>
            <person name="Wu J."/>
            <person name="Niimura Y."/>
            <person name="Cheng Z."/>
            <person name="Nagamura Y."/>
            <person name="Antonio B.A."/>
            <person name="Kanamori H."/>
            <person name="Hosokawa S."/>
            <person name="Masukawa M."/>
            <person name="Arikawa K."/>
            <person name="Chiden Y."/>
            <person name="Hayashi M."/>
            <person name="Okamoto M."/>
            <person name="Ando T."/>
            <person name="Aoki H."/>
            <person name="Arita K."/>
            <person name="Hamada M."/>
            <person name="Harada C."/>
            <person name="Hijishita S."/>
            <person name="Honda M."/>
            <person name="Ichikawa Y."/>
            <person name="Idonuma A."/>
            <person name="Iijima M."/>
            <person name="Ikeda M."/>
            <person name="Ikeno M."/>
            <person name="Itoh S."/>
            <person name="Itoh T."/>
            <person name="Itoh Y."/>
            <person name="Itoh Y."/>
            <person name="Iwabuchi A."/>
            <person name="Kamiya K."/>
            <person name="Karasawa W."/>
            <person name="Katagiri S."/>
            <person name="Kikuta A."/>
            <person name="Kobayashi N."/>
            <person name="Kono I."/>
            <person name="Machita K."/>
            <person name="Maehara T."/>
            <person name="Mizuno H."/>
            <person name="Mizubayashi T."/>
            <person name="Mukai Y."/>
            <person name="Nagasaki H."/>
            <person name="Nakashima M."/>
            <person name="Nakama Y."/>
            <person name="Nakamichi Y."/>
            <person name="Nakamura M."/>
            <person name="Namiki N."/>
            <person name="Negishi M."/>
            <person name="Ohta I."/>
            <person name="Ono N."/>
            <person name="Saji S."/>
            <person name="Sakai K."/>
            <person name="Shibata M."/>
            <person name="Shimokawa T."/>
            <person name="Shomura A."/>
            <person name="Song J."/>
            <person name="Takazaki Y."/>
            <person name="Terasawa K."/>
            <person name="Tsuji K."/>
            <person name="Waki K."/>
            <person name="Yamagata H."/>
            <person name="Yamane H."/>
            <person name="Yoshiki S."/>
            <person name="Yoshihara R."/>
            <person name="Yukawa K."/>
            <person name="Zhong H."/>
            <person name="Iwama H."/>
            <person name="Endo T."/>
            <person name="Ito H."/>
            <person name="Hahn J.H."/>
            <person name="Kim H.I."/>
            <person name="Eun M.Y."/>
            <person name="Yano M."/>
            <person name="Jiang J."/>
            <person name="Gojobori T."/>
        </authorList>
    </citation>
    <scope>NUCLEOTIDE SEQUENCE</scope>
</reference>
<protein>
    <submittedName>
        <fullName evidence="1">Uncharacterized protein</fullName>
    </submittedName>
</protein>
<dbReference type="AlphaFoldDB" id="Q5N9V5"/>
<accession>Q5N9V5</accession>
<organism evidence="1">
    <name type="scientific">Oryza sativa subsp. japonica</name>
    <name type="common">Rice</name>
    <dbReference type="NCBI Taxonomy" id="39947"/>
    <lineage>
        <taxon>Eukaryota</taxon>
        <taxon>Viridiplantae</taxon>
        <taxon>Streptophyta</taxon>
        <taxon>Embryophyta</taxon>
        <taxon>Tracheophyta</taxon>
        <taxon>Spermatophyta</taxon>
        <taxon>Magnoliopsida</taxon>
        <taxon>Liliopsida</taxon>
        <taxon>Poales</taxon>
        <taxon>Poaceae</taxon>
        <taxon>BOP clade</taxon>
        <taxon>Oryzoideae</taxon>
        <taxon>Oryzeae</taxon>
        <taxon>Oryzinae</taxon>
        <taxon>Oryza</taxon>
        <taxon>Oryza sativa</taxon>
    </lineage>
</organism>